<evidence type="ECO:0000256" key="1">
    <source>
        <dbReference type="SAM" id="MobiDB-lite"/>
    </source>
</evidence>
<organism evidence="3 4">
    <name type="scientific">Futiania mangrovi</name>
    <dbReference type="NCBI Taxonomy" id="2959716"/>
    <lineage>
        <taxon>Bacteria</taxon>
        <taxon>Pseudomonadati</taxon>
        <taxon>Pseudomonadota</taxon>
        <taxon>Alphaproteobacteria</taxon>
        <taxon>Futianiales</taxon>
        <taxon>Futianiaceae</taxon>
        <taxon>Futiania</taxon>
    </lineage>
</organism>
<feature type="compositionally biased region" description="Gly residues" evidence="1">
    <location>
        <begin position="44"/>
        <end position="53"/>
    </location>
</feature>
<feature type="region of interest" description="Disordered" evidence="1">
    <location>
        <begin position="37"/>
        <end position="112"/>
    </location>
</feature>
<evidence type="ECO:0000313" key="4">
    <source>
        <dbReference type="Proteomes" id="UP001055804"/>
    </source>
</evidence>
<dbReference type="Proteomes" id="UP001055804">
    <property type="component" value="Unassembled WGS sequence"/>
</dbReference>
<reference evidence="3" key="1">
    <citation type="submission" date="2022-06" db="EMBL/GenBank/DDBJ databases">
        <title>Isolation and Genomics of Futiania mangrovii gen. nov., sp. nov., a Rare and Metabolically-versatile member in the Class Alphaproteobacteria.</title>
        <authorList>
            <person name="Liu L."/>
            <person name="Huang W.-C."/>
            <person name="Pan J."/>
            <person name="Li J."/>
            <person name="Huang Y."/>
            <person name="Du H."/>
            <person name="Liu Y."/>
            <person name="Li M."/>
        </authorList>
    </citation>
    <scope>NUCLEOTIDE SEQUENCE</scope>
    <source>
        <strain evidence="3">FT118</strain>
    </source>
</reference>
<feature type="chain" id="PRO_5039918645" evidence="2">
    <location>
        <begin position="40"/>
        <end position="403"/>
    </location>
</feature>
<protein>
    <submittedName>
        <fullName evidence="3">Uncharacterized protein</fullName>
    </submittedName>
</protein>
<evidence type="ECO:0000313" key="3">
    <source>
        <dbReference type="EMBL" id="MCP1335759.1"/>
    </source>
</evidence>
<keyword evidence="2" id="KW-0732">Signal</keyword>
<comment type="caution">
    <text evidence="3">The sequence shown here is derived from an EMBL/GenBank/DDBJ whole genome shotgun (WGS) entry which is preliminary data.</text>
</comment>
<dbReference type="RefSeq" id="WP_269331692.1">
    <property type="nucleotide sequence ID" value="NZ_JAMZFT010000001.1"/>
</dbReference>
<proteinExistence type="predicted"/>
<accession>A0A9J6PGN4</accession>
<sequence length="403" mass="42361">MQSSVSKFARLLGSVAVGAIAAGALTVVLATGTAGTASADNHGGKGGQGGQSGQMGASKGGKGDARGHGLRGKSLMDVLAEEDEDSDRPSWAGVPGRDGKPGRGNPSSGGKKGDLFGDMYVLLRDDNGVPILVVWSDTNNDGIPDSYVESADGFVQPIDAEGNPIPLDAEGAIYTGFEEDAQEVELGRLNVGRSPVFVLATRYEEAVNTLNDPNVASLSLDPVGRILITYTDGTTKTIDAPLENLALYLEIMSTGTLTGVTSTSLFTGDLANLVDGKLTSADLLDAASFFAASSDKFGTVVEDTIIYMNQILGLATYVGDDYIDYKSFTYDRETTWGDVEVTLMLPGTTDGTWVETDVNIWEDFFDEAEASGSNVDGFATATNDLVQVIEYIHEYAVPVTPTE</sequence>
<feature type="signal peptide" evidence="2">
    <location>
        <begin position="1"/>
        <end position="39"/>
    </location>
</feature>
<dbReference type="AlphaFoldDB" id="A0A9J6PGN4"/>
<dbReference type="EMBL" id="JAMZFT010000001">
    <property type="protein sequence ID" value="MCP1335759.1"/>
    <property type="molecule type" value="Genomic_DNA"/>
</dbReference>
<keyword evidence="4" id="KW-1185">Reference proteome</keyword>
<name>A0A9J6PGN4_9PROT</name>
<gene>
    <name evidence="3" type="ORF">NJQ99_04990</name>
</gene>
<evidence type="ECO:0000256" key="2">
    <source>
        <dbReference type="SAM" id="SignalP"/>
    </source>
</evidence>